<evidence type="ECO:0000313" key="1">
    <source>
        <dbReference type="EMBL" id="MDR7086861.1"/>
    </source>
</evidence>
<evidence type="ECO:0008006" key="3">
    <source>
        <dbReference type="Google" id="ProtNLM"/>
    </source>
</evidence>
<dbReference type="Proteomes" id="UP001257739">
    <property type="component" value="Unassembled WGS sequence"/>
</dbReference>
<evidence type="ECO:0000313" key="2">
    <source>
        <dbReference type="Proteomes" id="UP001257739"/>
    </source>
</evidence>
<reference evidence="1 2" key="1">
    <citation type="submission" date="2023-07" db="EMBL/GenBank/DDBJ databases">
        <title>Sorghum-associated microbial communities from plants grown in Nebraska, USA.</title>
        <authorList>
            <person name="Schachtman D."/>
        </authorList>
    </citation>
    <scope>NUCLEOTIDE SEQUENCE [LARGE SCALE GENOMIC DNA]</scope>
    <source>
        <strain evidence="1 2">BE248</strain>
    </source>
</reference>
<gene>
    <name evidence="1" type="ORF">J2X11_001700</name>
</gene>
<accession>A0ABU1UNV3</accession>
<proteinExistence type="predicted"/>
<dbReference type="EMBL" id="JAVDWH010000001">
    <property type="protein sequence ID" value="MDR7086861.1"/>
    <property type="molecule type" value="Genomic_DNA"/>
</dbReference>
<organism evidence="1 2">
    <name type="scientific">Aeromicrobium panaciterrae</name>
    <dbReference type="NCBI Taxonomy" id="363861"/>
    <lineage>
        <taxon>Bacteria</taxon>
        <taxon>Bacillati</taxon>
        <taxon>Actinomycetota</taxon>
        <taxon>Actinomycetes</taxon>
        <taxon>Propionibacteriales</taxon>
        <taxon>Nocardioidaceae</taxon>
        <taxon>Aeromicrobium</taxon>
    </lineage>
</organism>
<keyword evidence="2" id="KW-1185">Reference proteome</keyword>
<sequence>MPSGGMKENLSKSHIQMIASAAGLDLGEWCQDYDGFDVTLSSSVDYSPARYGPKIDVQLKCTGQEAVDRD</sequence>
<name>A0ABU1UNV3_9ACTN</name>
<comment type="caution">
    <text evidence="1">The sequence shown here is derived from an EMBL/GenBank/DDBJ whole genome shotgun (WGS) entry which is preliminary data.</text>
</comment>
<protein>
    <recommendedName>
        <fullName evidence="3">DUF4365 domain-containing protein</fullName>
    </recommendedName>
</protein>